<comment type="caution">
    <text evidence="3">The sequence shown here is derived from an EMBL/GenBank/DDBJ whole genome shotgun (WGS) entry which is preliminary data.</text>
</comment>
<evidence type="ECO:0000259" key="1">
    <source>
        <dbReference type="Pfam" id="PF14742"/>
    </source>
</evidence>
<protein>
    <submittedName>
        <fullName evidence="3">Amylo-alpha-1,6-glucosidase</fullName>
    </submittedName>
</protein>
<accession>A0A6B3SYC9</accession>
<gene>
    <name evidence="3" type="ORF">G3574_21610</name>
</gene>
<dbReference type="AlphaFoldDB" id="A0A6B3SYC9"/>
<evidence type="ECO:0000313" key="4">
    <source>
        <dbReference type="Proteomes" id="UP000482155"/>
    </source>
</evidence>
<dbReference type="Pfam" id="PF14742">
    <property type="entry name" value="GDE_N_bis"/>
    <property type="match status" value="1"/>
</dbReference>
<sequence>MIQKIRIEEQWYILATSSPADDRRRVLKADEIFGLFDRFGDIQPIGLGEEGIYRGDTCFLSHLELQIGGARPMFLNSTVKDENGLFVIELMNPDLHPDDKTYIPKGTVHIFRAKLLYDGACYEHVRVINFGLQPVETRLSLLFGGDYKDIFEVRGFQRGKRGKALEPEVRDAGVTIGYRGLDNTVRRTALSFEPVPDALAADRADFDLELPPKDEVHIYFAIQCELGEAPAAPVLSYFDAYTRASESARARQEHRTKVQSSDTLFNSWVDRSNADLLMLTTRQPQGDYPYAGLPWYSTTFGRDGILTAWQYLWIDPRLAKGVLGFLADAQATQADPARDAEPGKILHEARQGELAELGEIPFRRYYGTVDATPLFVGLAGAYYERTGDLAFIKSIWGNIRNALRWIDEFGDRDGDGFVEYARYTESGLAQQGWKDSHDSIFHSDGEMAAAPIALCEVQGYVYDAKLQAARLARLLGEDALSADLEKQARELKRHFNEAFWCEELDMYALALDGKKRQCAVGSSNAGHPLWSGIATQEYALRTANRLLKPDFFSGWGIRTIRNDEVRYNPMAYHNGSVWPHDNAIIAAGMARYGLTNSAMQVFNAMRDVILYMDQHRMPELFCGFEKREDEGPTLYPVACSPQAWAATTVFYLLQACLGLSFNPEQREIRFRKPQLPSFLDAVEIRDLAIGDSTVDLRLQRYPNNVGVNVIRKDDAVNVVSVA</sequence>
<dbReference type="Gene3D" id="1.50.10.10">
    <property type="match status" value="1"/>
</dbReference>
<reference evidence="3 4" key="1">
    <citation type="submission" date="2020-02" db="EMBL/GenBank/DDBJ databases">
        <authorList>
            <person name="Kim M.K."/>
        </authorList>
    </citation>
    <scope>NUCLEOTIDE SEQUENCE [LARGE SCALE GENOMIC DNA]</scope>
    <source>
        <strain evidence="3 4">17J57-3</strain>
    </source>
</reference>
<name>A0A6B3SYC9_9BURK</name>
<organism evidence="3 4">
    <name type="scientific">Noviherbaspirillum galbum</name>
    <dbReference type="NCBI Taxonomy" id="2709383"/>
    <lineage>
        <taxon>Bacteria</taxon>
        <taxon>Pseudomonadati</taxon>
        <taxon>Pseudomonadota</taxon>
        <taxon>Betaproteobacteria</taxon>
        <taxon>Burkholderiales</taxon>
        <taxon>Oxalobacteraceae</taxon>
        <taxon>Noviherbaspirillum</taxon>
    </lineage>
</organism>
<dbReference type="InterPro" id="IPR032856">
    <property type="entry name" value="GDE_N_bis"/>
</dbReference>
<dbReference type="EMBL" id="JAAIVB010000074">
    <property type="protein sequence ID" value="NEX63682.1"/>
    <property type="molecule type" value="Genomic_DNA"/>
</dbReference>
<dbReference type="InterPro" id="IPR012341">
    <property type="entry name" value="6hp_glycosidase-like_sf"/>
</dbReference>
<feature type="domain" description="Putative glycogen debranching enzyme N-terminal" evidence="1">
    <location>
        <begin position="27"/>
        <end position="220"/>
    </location>
</feature>
<dbReference type="RefSeq" id="WP_163967618.1">
    <property type="nucleotide sequence ID" value="NZ_JAAIVB010000074.1"/>
</dbReference>
<dbReference type="Pfam" id="PF22422">
    <property type="entry name" value="MGH1-like_GH"/>
    <property type="match status" value="1"/>
</dbReference>
<dbReference type="SUPFAM" id="SSF48208">
    <property type="entry name" value="Six-hairpin glycosidases"/>
    <property type="match status" value="1"/>
</dbReference>
<proteinExistence type="predicted"/>
<feature type="domain" description="Mannosylglycerate hydrolase MGH1-like glycoside hydrolase" evidence="2">
    <location>
        <begin position="303"/>
        <end position="607"/>
    </location>
</feature>
<dbReference type="InterPro" id="IPR008928">
    <property type="entry name" value="6-hairpin_glycosidase_sf"/>
</dbReference>
<evidence type="ECO:0000313" key="3">
    <source>
        <dbReference type="EMBL" id="NEX63682.1"/>
    </source>
</evidence>
<dbReference type="InterPro" id="IPR054491">
    <property type="entry name" value="MGH1-like_GH"/>
</dbReference>
<dbReference type="Proteomes" id="UP000482155">
    <property type="component" value="Unassembled WGS sequence"/>
</dbReference>
<dbReference type="GO" id="GO:0005975">
    <property type="term" value="P:carbohydrate metabolic process"/>
    <property type="evidence" value="ECO:0007669"/>
    <property type="project" value="InterPro"/>
</dbReference>
<evidence type="ECO:0000259" key="2">
    <source>
        <dbReference type="Pfam" id="PF22422"/>
    </source>
</evidence>
<keyword evidence="4" id="KW-1185">Reference proteome</keyword>